<protein>
    <recommendedName>
        <fullName evidence="2">Flavin reductase like domain-containing protein</fullName>
    </recommendedName>
</protein>
<dbReference type="PATRIC" id="fig|285.49.peg.4178"/>
<evidence type="ECO:0000256" key="1">
    <source>
        <dbReference type="ARBA" id="ARBA00023002"/>
    </source>
</evidence>
<name>A0A0L7MBP2_COMTE</name>
<dbReference type="Pfam" id="PF01613">
    <property type="entry name" value="Flavin_Reduct"/>
    <property type="match status" value="1"/>
</dbReference>
<dbReference type="GO" id="GO:0010181">
    <property type="term" value="F:FMN binding"/>
    <property type="evidence" value="ECO:0007669"/>
    <property type="project" value="InterPro"/>
</dbReference>
<dbReference type="PANTHER" id="PTHR30466:SF1">
    <property type="entry name" value="FMN REDUCTASE (NADH) RUTF"/>
    <property type="match status" value="1"/>
</dbReference>
<dbReference type="SUPFAM" id="SSF50475">
    <property type="entry name" value="FMN-binding split barrel"/>
    <property type="match status" value="1"/>
</dbReference>
<organism evidence="3 4">
    <name type="scientific">Comamonas testosteroni</name>
    <name type="common">Pseudomonas testosteroni</name>
    <dbReference type="NCBI Taxonomy" id="285"/>
    <lineage>
        <taxon>Bacteria</taxon>
        <taxon>Pseudomonadati</taxon>
        <taxon>Pseudomonadota</taxon>
        <taxon>Betaproteobacteria</taxon>
        <taxon>Burkholderiales</taxon>
        <taxon>Comamonadaceae</taxon>
        <taxon>Comamonas</taxon>
    </lineage>
</organism>
<dbReference type="Gene3D" id="2.30.110.10">
    <property type="entry name" value="Electron Transport, Fmn-binding Protein, Chain A"/>
    <property type="match status" value="1"/>
</dbReference>
<evidence type="ECO:0000259" key="2">
    <source>
        <dbReference type="SMART" id="SM00903"/>
    </source>
</evidence>
<dbReference type="PANTHER" id="PTHR30466">
    <property type="entry name" value="FLAVIN REDUCTASE"/>
    <property type="match status" value="1"/>
</dbReference>
<feature type="domain" description="Flavin reductase like" evidence="2">
    <location>
        <begin position="20"/>
        <end position="165"/>
    </location>
</feature>
<dbReference type="RefSeq" id="WP_052084930.1">
    <property type="nucleotide sequence ID" value="NZ_AWOR01000064.1"/>
</dbReference>
<dbReference type="InterPro" id="IPR050268">
    <property type="entry name" value="NADH-dep_flavin_reductase"/>
</dbReference>
<proteinExistence type="predicted"/>
<dbReference type="InterPro" id="IPR012349">
    <property type="entry name" value="Split_barrel_FMN-bd"/>
</dbReference>
<reference evidence="4" key="1">
    <citation type="submission" date="2014-06" db="EMBL/GenBank/DDBJ databases">
        <title>Draft genome sequence of C. testosteroni WDL7.</title>
        <authorList>
            <person name="Wu Y."/>
            <person name="Seshan H."/>
            <person name="Arumugam K."/>
        </authorList>
    </citation>
    <scope>NUCLEOTIDE SEQUENCE [LARGE SCALE GENOMIC DNA]</scope>
    <source>
        <strain evidence="4">WDL7</strain>
    </source>
</reference>
<gene>
    <name evidence="3" type="ORF">GL58_20160</name>
</gene>
<dbReference type="SMART" id="SM00903">
    <property type="entry name" value="Flavin_Reduct"/>
    <property type="match status" value="1"/>
</dbReference>
<accession>A0A0L7MBP2</accession>
<dbReference type="Proteomes" id="UP000037442">
    <property type="component" value="Unassembled WGS sequence"/>
</dbReference>
<sequence>MNYSFAPYPEIDRKDFRSALGLFPTGVAVVTADDETGEFRIGMTITSFNSVSLDPPLVLFSIDKRAMSLPALCNAKMFSINVLGQQHEHISNRFATAKGDKWGETEVELHDGLPFTLANSIVAFQCAPYAEYDGGDHVIFVGRVLRIHKREEGSPLVFFSGRYASLQQPTISASI</sequence>
<keyword evidence="1" id="KW-0560">Oxidoreductase</keyword>
<dbReference type="InterPro" id="IPR002563">
    <property type="entry name" value="Flavin_Rdtase-like_dom"/>
</dbReference>
<evidence type="ECO:0000313" key="4">
    <source>
        <dbReference type="Proteomes" id="UP000037442"/>
    </source>
</evidence>
<dbReference type="AlphaFoldDB" id="A0A0L7MBP2"/>
<evidence type="ECO:0000313" key="3">
    <source>
        <dbReference type="EMBL" id="KOC19043.1"/>
    </source>
</evidence>
<dbReference type="EMBL" id="JNVD01000033">
    <property type="protein sequence ID" value="KOC19043.1"/>
    <property type="molecule type" value="Genomic_DNA"/>
</dbReference>
<dbReference type="GO" id="GO:0042602">
    <property type="term" value="F:riboflavin reductase (NADPH) activity"/>
    <property type="evidence" value="ECO:0007669"/>
    <property type="project" value="TreeGrafter"/>
</dbReference>
<comment type="caution">
    <text evidence="3">The sequence shown here is derived from an EMBL/GenBank/DDBJ whole genome shotgun (WGS) entry which is preliminary data.</text>
</comment>